<dbReference type="InterPro" id="IPR007492">
    <property type="entry name" value="LytTR_DNA-bd_dom"/>
</dbReference>
<dbReference type="Proteomes" id="UP000606494">
    <property type="component" value="Unassembled WGS sequence"/>
</dbReference>
<sequence length="280" mass="33224">MRLFFLKRILLFFLQRWNWLKVAFYSIYFLFLQISNNGALSFIDFVVITFVFFVAIGVIELCQYALGLLFSERRYIKASLVLGGSYMMLAALGYYVIHGNENHMSTFMWNTEVEASWSAFLGGFNRFYWTFFKYGIILFLFKQMLHSIRSRKVPRDDMNSGKYTDLAQENRTLTLKSGITTYMVNIFRIVYLEVKDEITTVYLIDGPPLEVKMSLTKFFKQLPKNRFVRIHDSWVVALPYIARETKGYIYMNHYNDKPLKLGKPERFSEYKKWKDSNKIS</sequence>
<feature type="domain" description="HTH LytTR-type" evidence="2">
    <location>
        <begin position="173"/>
        <end position="243"/>
    </location>
</feature>
<dbReference type="Gene3D" id="2.40.50.40">
    <property type="match status" value="1"/>
</dbReference>
<feature type="transmembrane region" description="Helical" evidence="1">
    <location>
        <begin position="117"/>
        <end position="141"/>
    </location>
</feature>
<name>A0ABR7Y591_9SPHI</name>
<keyword evidence="3" id="KW-0238">DNA-binding</keyword>
<feature type="transmembrane region" description="Helical" evidence="1">
    <location>
        <begin position="78"/>
        <end position="97"/>
    </location>
</feature>
<accession>A0ABR7Y591</accession>
<dbReference type="RefSeq" id="WP_190309594.1">
    <property type="nucleotide sequence ID" value="NZ_JACNYK010000003.1"/>
</dbReference>
<evidence type="ECO:0000313" key="4">
    <source>
        <dbReference type="Proteomes" id="UP000606494"/>
    </source>
</evidence>
<keyword evidence="1" id="KW-0812">Transmembrane</keyword>
<feature type="transmembrane region" description="Helical" evidence="1">
    <location>
        <begin position="9"/>
        <end position="31"/>
    </location>
</feature>
<keyword evidence="1" id="KW-0472">Membrane</keyword>
<gene>
    <name evidence="3" type="ORF">H8B17_12650</name>
</gene>
<proteinExistence type="predicted"/>
<feature type="transmembrane region" description="Helical" evidence="1">
    <location>
        <begin position="43"/>
        <end position="66"/>
    </location>
</feature>
<reference evidence="3 4" key="1">
    <citation type="submission" date="2020-08" db="EMBL/GenBank/DDBJ databases">
        <title>Sphingobacterium sp. DN00404 isolated from aquaculture water.</title>
        <authorList>
            <person name="Zhang M."/>
        </authorList>
    </citation>
    <scope>NUCLEOTIDE SEQUENCE [LARGE SCALE GENOMIC DNA]</scope>
    <source>
        <strain evidence="3 4">KCTC 32294</strain>
    </source>
</reference>
<keyword evidence="1" id="KW-1133">Transmembrane helix</keyword>
<dbReference type="PROSITE" id="PS50930">
    <property type="entry name" value="HTH_LYTTR"/>
    <property type="match status" value="1"/>
</dbReference>
<dbReference type="EMBL" id="JACNYK010000003">
    <property type="protein sequence ID" value="MBD1426434.1"/>
    <property type="molecule type" value="Genomic_DNA"/>
</dbReference>
<comment type="caution">
    <text evidence="3">The sequence shown here is derived from an EMBL/GenBank/DDBJ whole genome shotgun (WGS) entry which is preliminary data.</text>
</comment>
<dbReference type="GO" id="GO:0003677">
    <property type="term" value="F:DNA binding"/>
    <property type="evidence" value="ECO:0007669"/>
    <property type="project" value="UniProtKB-KW"/>
</dbReference>
<evidence type="ECO:0000256" key="1">
    <source>
        <dbReference type="SAM" id="Phobius"/>
    </source>
</evidence>
<protein>
    <submittedName>
        <fullName evidence="3">LytTR family transcriptional regulator DNA-binding domain-containing protein</fullName>
    </submittedName>
</protein>
<dbReference type="Pfam" id="PF04397">
    <property type="entry name" value="LytTR"/>
    <property type="match status" value="1"/>
</dbReference>
<keyword evidence="4" id="KW-1185">Reference proteome</keyword>
<evidence type="ECO:0000313" key="3">
    <source>
        <dbReference type="EMBL" id="MBD1426434.1"/>
    </source>
</evidence>
<organism evidence="3 4">
    <name type="scientific">Sphingobacterium arenae</name>
    <dbReference type="NCBI Taxonomy" id="1280598"/>
    <lineage>
        <taxon>Bacteria</taxon>
        <taxon>Pseudomonadati</taxon>
        <taxon>Bacteroidota</taxon>
        <taxon>Sphingobacteriia</taxon>
        <taxon>Sphingobacteriales</taxon>
        <taxon>Sphingobacteriaceae</taxon>
        <taxon>Sphingobacterium</taxon>
    </lineage>
</organism>
<evidence type="ECO:0000259" key="2">
    <source>
        <dbReference type="PROSITE" id="PS50930"/>
    </source>
</evidence>
<dbReference type="SMART" id="SM00850">
    <property type="entry name" value="LytTR"/>
    <property type="match status" value="1"/>
</dbReference>